<evidence type="ECO:0000313" key="3">
    <source>
        <dbReference type="Proteomes" id="UP000267418"/>
    </source>
</evidence>
<sequence length="182" mass="19878">MSFLLFICSFGAVAWAVSRLLKRPLDLRGAMRWGMGLGFLFTGIDHFVSASTRYAPMIPDALAQHALAWVYLTGVAELAGGMGLLVPVSVYERLGLPNLRKQAGIWLSVMLVCVVAANINVALKGQTVQGLEFGAWYFWIRPLFQPVFIAWALYCSGAWPKPKQAAGSQQAHAAPSIQQPSR</sequence>
<keyword evidence="1" id="KW-1133">Transmembrane helix</keyword>
<organism evidence="2 3">
    <name type="scientific">Variovorax gossypii</name>
    <dbReference type="NCBI Taxonomy" id="1679495"/>
    <lineage>
        <taxon>Bacteria</taxon>
        <taxon>Pseudomonadati</taxon>
        <taxon>Pseudomonadota</taxon>
        <taxon>Betaproteobacteria</taxon>
        <taxon>Burkholderiales</taxon>
        <taxon>Comamonadaceae</taxon>
        <taxon>Variovorax</taxon>
    </lineage>
</organism>
<dbReference type="PANTHER" id="PTHR36974">
    <property type="entry name" value="MEMBRANE PROTEIN-RELATED"/>
    <property type="match status" value="1"/>
</dbReference>
<evidence type="ECO:0000256" key="1">
    <source>
        <dbReference type="SAM" id="Phobius"/>
    </source>
</evidence>
<keyword evidence="3" id="KW-1185">Reference proteome</keyword>
<dbReference type="Proteomes" id="UP000267418">
    <property type="component" value="Unassembled WGS sequence"/>
</dbReference>
<feature type="transmembrane region" description="Helical" evidence="1">
    <location>
        <begin position="135"/>
        <end position="154"/>
    </location>
</feature>
<gene>
    <name evidence="2" type="ORF">EJP69_06305</name>
</gene>
<keyword evidence="1" id="KW-0812">Transmembrane</keyword>
<proteinExistence type="predicted"/>
<comment type="caution">
    <text evidence="2">The sequence shown here is derived from an EMBL/GenBank/DDBJ whole genome shotgun (WGS) entry which is preliminary data.</text>
</comment>
<dbReference type="RefSeq" id="WP_126469083.1">
    <property type="nucleotide sequence ID" value="NZ_RXOE01000001.1"/>
</dbReference>
<dbReference type="PANTHER" id="PTHR36974:SF1">
    <property type="entry name" value="DOXX FAMILY MEMBRANE PROTEIN"/>
    <property type="match status" value="1"/>
</dbReference>
<accession>A0A431TTH5</accession>
<keyword evidence="1" id="KW-0472">Membrane</keyword>
<dbReference type="EMBL" id="RXOE01000001">
    <property type="protein sequence ID" value="RTQ37338.1"/>
    <property type="molecule type" value="Genomic_DNA"/>
</dbReference>
<feature type="transmembrane region" description="Helical" evidence="1">
    <location>
        <begin position="103"/>
        <end position="123"/>
    </location>
</feature>
<dbReference type="OrthoDB" id="8856615at2"/>
<dbReference type="AlphaFoldDB" id="A0A431TTH5"/>
<feature type="transmembrane region" description="Helical" evidence="1">
    <location>
        <begin position="30"/>
        <end position="48"/>
    </location>
</feature>
<reference evidence="2 3" key="1">
    <citation type="submission" date="2018-12" db="EMBL/GenBank/DDBJ databases">
        <title>The genome of Variovorax gossypii DSM 100435.</title>
        <authorList>
            <person name="Gao J."/>
            <person name="Sun J."/>
        </authorList>
    </citation>
    <scope>NUCLEOTIDE SEQUENCE [LARGE SCALE GENOMIC DNA]</scope>
    <source>
        <strain evidence="2 3">DSM 100435</strain>
    </source>
</reference>
<feature type="transmembrane region" description="Helical" evidence="1">
    <location>
        <begin position="69"/>
        <end position="91"/>
    </location>
</feature>
<evidence type="ECO:0000313" key="2">
    <source>
        <dbReference type="EMBL" id="RTQ37338.1"/>
    </source>
</evidence>
<protein>
    <submittedName>
        <fullName evidence="2">Uncharacterized protein</fullName>
    </submittedName>
</protein>
<name>A0A431TTH5_9BURK</name>